<comment type="caution">
    <text evidence="7">The sequence shown here is derived from an EMBL/GenBank/DDBJ whole genome shotgun (WGS) entry which is preliminary data.</text>
</comment>
<feature type="domain" description="VENN motif-containing" evidence="6">
    <location>
        <begin position="662"/>
        <end position="709"/>
    </location>
</feature>
<gene>
    <name evidence="7" type="ORF">DRY71_16060</name>
</gene>
<name>A0A5U9KSP3_SALNE</name>
<keyword evidence="4" id="KW-0843">Virulence</keyword>
<feature type="compositionally biased region" description="Polar residues" evidence="5">
    <location>
        <begin position="422"/>
        <end position="433"/>
    </location>
</feature>
<comment type="subcellular location">
    <subcellularLocation>
        <location evidence="1">Target cell</location>
        <location evidence="1">Target cell cytoplasm</location>
    </subcellularLocation>
</comment>
<evidence type="ECO:0000256" key="2">
    <source>
        <dbReference type="ARBA" id="ARBA00022656"/>
    </source>
</evidence>
<feature type="region of interest" description="Disordered" evidence="5">
    <location>
        <begin position="289"/>
        <end position="316"/>
    </location>
</feature>
<protein>
    <submittedName>
        <fullName evidence="7">Adhesin</fullName>
    </submittedName>
</protein>
<dbReference type="InterPro" id="IPR006914">
    <property type="entry name" value="VENN_dom"/>
</dbReference>
<dbReference type="InterPro" id="IPR025157">
    <property type="entry name" value="Hemagglutinin_rpt"/>
</dbReference>
<dbReference type="AlphaFoldDB" id="A0A5U9KSP3"/>
<organism evidence="7">
    <name type="scientific">Salmonella newport</name>
    <dbReference type="NCBI Taxonomy" id="108619"/>
    <lineage>
        <taxon>Bacteria</taxon>
        <taxon>Pseudomonadati</taxon>
        <taxon>Pseudomonadota</taxon>
        <taxon>Gammaproteobacteria</taxon>
        <taxon>Enterobacterales</taxon>
        <taxon>Enterobacteriaceae</taxon>
        <taxon>Salmonella</taxon>
    </lineage>
</organism>
<evidence type="ECO:0000256" key="5">
    <source>
        <dbReference type="SAM" id="MobiDB-lite"/>
    </source>
</evidence>
<reference evidence="7" key="1">
    <citation type="submission" date="2018-07" db="EMBL/GenBank/DDBJ databases">
        <authorList>
            <person name="Ashton P.M."/>
            <person name="Dallman T."/>
            <person name="Nair S."/>
            <person name="De Pinna E."/>
            <person name="Peters T."/>
            <person name="Grant K."/>
        </authorList>
    </citation>
    <scope>NUCLEOTIDE SEQUENCE [LARGE SCALE GENOMIC DNA]</scope>
    <source>
        <strain evidence="7">436933</strain>
    </source>
</reference>
<evidence type="ECO:0000259" key="6">
    <source>
        <dbReference type="Pfam" id="PF04829"/>
    </source>
</evidence>
<evidence type="ECO:0000256" key="1">
    <source>
        <dbReference type="ARBA" id="ARBA00004219"/>
    </source>
</evidence>
<sequence>MSLRSARDTTPQFTAATWLRGGDISLSGQNVNITAAQNSQTTLQKFESHQSGLTVALSGVVGAALNTTVQNVQQARQTQDGRLQALGGVKAALSGIQAAQALDLNNAQQAAQQAGSGDNAPAAFGVTASVGSQSSKSEQKTESHTVSGSSLNAGHDIRISATGDGQGHGGDILVQGSQAKAAHDIYLDAQRDIQLLSALNTETLSGKNSSHGGSVGVGINVGQNTGITVSASVNTAKGHENGTTLTHTNTTLDAGNHVTLNAGRDATLKGAQVSGEKITAEVKHNLTLQSEQDSDHYDSKQQSAGAGASYTWGAGGPSASVSLSRDKIHSNFDSVKDQTGLFAGKEGFDVTTGQHTQLDGAVIAGTADKTKNRLDTGTLGFSDIHNQADFSAQHQGISAGTGGATGSQLLTNMATNTLSGVNRSGHDSSTTHAAVSDGSLIVRNNADQKQDISTLSRDTDHAANGLSPIFDKEKVQRQLQQAQMVSDISSQVLDIYNTQAAIDATRQATEGMQNTSTRQDAMTQAEKELKAEKKQSDEKAITARAYQNLYNQALEKNEARVGDPMRQAVTASVAVLSGLAGGDIKAALANGAAPYLATGLKRVTGGETPSDEQMTVRLMGHAIIGGVVAELNGAPAAGGAAGAVTGEVAAITISKLYFGKPPSKLNESEREQLSGMSTVASALAGALASGSVQGTVAGAQAGKNAVENNTEGWTLPKGMADYGQSSSTLAATLEQDGKSPMEISSALETNVRGSLPEGQQPATGLVKAWGTGASVLGGEIIAPAAGATAVIGGGLLGGATDATRQLLTLKPGEKYSVTDTLIAVGESALTQGKGLIFSSLVNTGGAYLGSKAKGEDPTVPMVGNAIGTLIGNKAGDKFTREMLSKGYSPVTSEVIGTVSGGAIGTAIDFGIEESQKKGYSNEK</sequence>
<accession>A0A5U9KSP3</accession>
<evidence type="ECO:0000313" key="7">
    <source>
        <dbReference type="EMBL" id="EBS2694242.1"/>
    </source>
</evidence>
<dbReference type="GO" id="GO:0090729">
    <property type="term" value="F:toxin activity"/>
    <property type="evidence" value="ECO:0007669"/>
    <property type="project" value="UniProtKB-KW"/>
</dbReference>
<proteinExistence type="predicted"/>
<dbReference type="Proteomes" id="UP000839726">
    <property type="component" value="Unassembled WGS sequence"/>
</dbReference>
<feature type="region of interest" description="Disordered" evidence="5">
    <location>
        <begin position="422"/>
        <end position="442"/>
    </location>
</feature>
<evidence type="ECO:0000256" key="4">
    <source>
        <dbReference type="ARBA" id="ARBA00023026"/>
    </source>
</evidence>
<keyword evidence="3" id="KW-1266">Target cell cytoplasm</keyword>
<feature type="region of interest" description="Disordered" evidence="5">
    <location>
        <begin position="112"/>
        <end position="171"/>
    </location>
</feature>
<dbReference type="GO" id="GO:0003824">
    <property type="term" value="F:catalytic activity"/>
    <property type="evidence" value="ECO:0007669"/>
    <property type="project" value="UniProtKB-ARBA"/>
</dbReference>
<evidence type="ECO:0000256" key="3">
    <source>
        <dbReference type="ARBA" id="ARBA00022913"/>
    </source>
</evidence>
<dbReference type="Pfam" id="PF13332">
    <property type="entry name" value="Fil_haemagg_2"/>
    <property type="match status" value="1"/>
</dbReference>
<keyword evidence="2" id="KW-0800">Toxin</keyword>
<dbReference type="Pfam" id="PF04829">
    <property type="entry name" value="PT-VENN"/>
    <property type="match status" value="1"/>
</dbReference>
<dbReference type="EMBL" id="AAGUYM010000018">
    <property type="protein sequence ID" value="EBS2694242.1"/>
    <property type="molecule type" value="Genomic_DNA"/>
</dbReference>